<dbReference type="AlphaFoldDB" id="A0A3E0VAL8"/>
<organism evidence="1 2">
    <name type="scientific">Subtercola boreus</name>
    <dbReference type="NCBI Taxonomy" id="120213"/>
    <lineage>
        <taxon>Bacteria</taxon>
        <taxon>Bacillati</taxon>
        <taxon>Actinomycetota</taxon>
        <taxon>Actinomycetes</taxon>
        <taxon>Micrococcales</taxon>
        <taxon>Microbacteriaceae</taxon>
        <taxon>Subtercola</taxon>
    </lineage>
</organism>
<dbReference type="EMBL" id="NBXA01000058">
    <property type="protein sequence ID" value="RFA06665.1"/>
    <property type="molecule type" value="Genomic_DNA"/>
</dbReference>
<reference evidence="1 2" key="1">
    <citation type="submission" date="2017-04" db="EMBL/GenBank/DDBJ databases">
        <title>Comparative genome analysis of Subtercola boreus.</title>
        <authorList>
            <person name="Cho Y.-J."/>
            <person name="Cho A."/>
            <person name="Kim O.-S."/>
            <person name="Lee J.-I."/>
        </authorList>
    </citation>
    <scope>NUCLEOTIDE SEQUENCE [LARGE SCALE GENOMIC DNA]</scope>
    <source>
        <strain evidence="1 2">P27444</strain>
    </source>
</reference>
<protein>
    <recommendedName>
        <fullName evidence="3">Restriction endonuclease</fullName>
    </recommendedName>
</protein>
<name>A0A3E0VAL8_9MICO</name>
<dbReference type="RefSeq" id="WP_116284841.1">
    <property type="nucleotide sequence ID" value="NZ_NBXA01000058.1"/>
</dbReference>
<evidence type="ECO:0008006" key="3">
    <source>
        <dbReference type="Google" id="ProtNLM"/>
    </source>
</evidence>
<dbReference type="Pfam" id="PF10117">
    <property type="entry name" value="McrBC"/>
    <property type="match status" value="1"/>
</dbReference>
<dbReference type="Proteomes" id="UP000256709">
    <property type="component" value="Unassembled WGS sequence"/>
</dbReference>
<gene>
    <name evidence="1" type="ORF">B7R21_19065</name>
</gene>
<evidence type="ECO:0000313" key="1">
    <source>
        <dbReference type="EMBL" id="RFA06665.1"/>
    </source>
</evidence>
<dbReference type="OrthoDB" id="5097804at2"/>
<evidence type="ECO:0000313" key="2">
    <source>
        <dbReference type="Proteomes" id="UP000256709"/>
    </source>
</evidence>
<comment type="caution">
    <text evidence="1">The sequence shown here is derived from an EMBL/GenBank/DDBJ whole genome shotgun (WGS) entry which is preliminary data.</text>
</comment>
<sequence>MADDLAFVENVPRGVSNRYRGELIAASEVLKRDLAPRLGQLALGDGSATFRNLVGSFRLTSGDVVEVSPKVGSDGNWSDSVVQLLEPTTRISVTGSRRSRSSPRPHDLTAALALEFARRLERALRQSGPIEVYERRHFSTRRPNGRLNISKWVRGAILDPSLFPVSRDELSSSNDFTRGLSVVAGQLSRSAVSADLSSRLRRLQTAVIPGHPVPTHVSPTVAQRVLPAQWAKYRPAWDLAAALLRNHSVVGDPGRSIGLEVAIEPWPLLETLLGRALAALSGVGPLSVIPKSTHPLLLLTNGSTATNVIPDGALQQENGQVVATFECKYTVPRRTPKDSHVYQALTTAAALGAPLAVLIYPTDEPPTNYTVSYQGQPATLVTAGLSLFSYQKGSGDLARAATIQNILQHHQYSIASP</sequence>
<dbReference type="InterPro" id="IPR019292">
    <property type="entry name" value="McrC"/>
</dbReference>
<accession>A0A3E0VAL8</accession>
<proteinExistence type="predicted"/>